<dbReference type="InterPro" id="IPR000184">
    <property type="entry name" value="Bac_surfAg_D15"/>
</dbReference>
<keyword evidence="4" id="KW-0732">Signal</keyword>
<comment type="subcellular location">
    <subcellularLocation>
        <location evidence="1">Membrane</location>
    </subcellularLocation>
</comment>
<feature type="domain" description="POTRA" evidence="8">
    <location>
        <begin position="36"/>
        <end position="114"/>
    </location>
</feature>
<dbReference type="Pfam" id="PF07244">
    <property type="entry name" value="POTRA"/>
    <property type="match status" value="2"/>
</dbReference>
<dbReference type="FunFam" id="3.10.20.310:FF:000001">
    <property type="entry name" value="Outer membrane protein assembly factor BamA"/>
    <property type="match status" value="1"/>
</dbReference>
<keyword evidence="6" id="KW-0472">Membrane</keyword>
<keyword evidence="7" id="KW-0998">Cell outer membrane</keyword>
<evidence type="ECO:0000256" key="5">
    <source>
        <dbReference type="ARBA" id="ARBA00022737"/>
    </source>
</evidence>
<dbReference type="NCBIfam" id="TIGR03303">
    <property type="entry name" value="OM_YaeT"/>
    <property type="match status" value="1"/>
</dbReference>
<protein>
    <submittedName>
        <fullName evidence="9">Outer membrane protein assembly factor YaeT</fullName>
    </submittedName>
</protein>
<gene>
    <name evidence="9" type="ORF">MNBD_GAMMA13-1</name>
</gene>
<dbReference type="InterPro" id="IPR034746">
    <property type="entry name" value="POTRA"/>
</dbReference>
<dbReference type="InterPro" id="IPR010827">
    <property type="entry name" value="BamA/TamA_POTRA"/>
</dbReference>
<evidence type="ECO:0000256" key="3">
    <source>
        <dbReference type="ARBA" id="ARBA00022692"/>
    </source>
</evidence>
<keyword evidence="3" id="KW-0812">Transmembrane</keyword>
<dbReference type="GO" id="GO:1990063">
    <property type="term" value="C:Bam protein complex"/>
    <property type="evidence" value="ECO:0007669"/>
    <property type="project" value="TreeGrafter"/>
</dbReference>
<dbReference type="PANTHER" id="PTHR12815:SF23">
    <property type="entry name" value="OUTER MEMBRANE PROTEIN ASSEMBLY FACTOR BAMA"/>
    <property type="match status" value="1"/>
</dbReference>
<dbReference type="GO" id="GO:0043165">
    <property type="term" value="P:Gram-negative-bacterium-type cell outer membrane assembly"/>
    <property type="evidence" value="ECO:0007669"/>
    <property type="project" value="TreeGrafter"/>
</dbReference>
<dbReference type="GO" id="GO:0051205">
    <property type="term" value="P:protein insertion into membrane"/>
    <property type="evidence" value="ECO:0007669"/>
    <property type="project" value="TreeGrafter"/>
</dbReference>
<dbReference type="Gene3D" id="2.40.160.50">
    <property type="entry name" value="membrane protein fhac: a member of the omp85/tpsb transporter family"/>
    <property type="match status" value="1"/>
</dbReference>
<name>A0A3B0Z4E4_9ZZZZ</name>
<evidence type="ECO:0000256" key="6">
    <source>
        <dbReference type="ARBA" id="ARBA00023136"/>
    </source>
</evidence>
<feature type="domain" description="POTRA" evidence="8">
    <location>
        <begin position="117"/>
        <end position="191"/>
    </location>
</feature>
<dbReference type="InterPro" id="IPR023707">
    <property type="entry name" value="OM_assembly_BamA"/>
</dbReference>
<evidence type="ECO:0000256" key="1">
    <source>
        <dbReference type="ARBA" id="ARBA00004370"/>
    </source>
</evidence>
<dbReference type="Pfam" id="PF01103">
    <property type="entry name" value="Omp85"/>
    <property type="match status" value="1"/>
</dbReference>
<reference evidence="9" key="1">
    <citation type="submission" date="2018-06" db="EMBL/GenBank/DDBJ databases">
        <authorList>
            <person name="Zhirakovskaya E."/>
        </authorList>
    </citation>
    <scope>NUCLEOTIDE SEQUENCE</scope>
</reference>
<keyword evidence="2" id="KW-1134">Transmembrane beta strand</keyword>
<organism evidence="9">
    <name type="scientific">hydrothermal vent metagenome</name>
    <dbReference type="NCBI Taxonomy" id="652676"/>
    <lineage>
        <taxon>unclassified sequences</taxon>
        <taxon>metagenomes</taxon>
        <taxon>ecological metagenomes</taxon>
    </lineage>
</organism>
<feature type="non-terminal residue" evidence="9">
    <location>
        <position position="1"/>
    </location>
</feature>
<dbReference type="EMBL" id="UOFK01000317">
    <property type="protein sequence ID" value="VAW82412.1"/>
    <property type="molecule type" value="Genomic_DNA"/>
</dbReference>
<sequence length="529" mass="58811">QDRGYINFNVDSTQVSITPNKKDIYLTINISEGEQYKVREVRLSGEMVVPAEQLFPGFQINAGDVFSRKKVTETVTRISDSLGNEGYAFANVNTVPDIDEKTREVDLTFFVDPGKRVYVRRVNFAGNSKTRDEVLRQELRQMEGGWFSAAKVERSRTRLQRLGFFQEVNIETPAVPDTTDQVDVDYSVTEQPSGSISAGLGFSQTSGLILNGSITQNNFLGSGRRLSLALNNSTVTRLFSFSYTNPYYTVDGISRGFGAFSRKTNARSANIADYTTDTLGGNISYGFPVSEFNSVNFTVEAESLKLDVSSFASLQIQDFIVQHGEDFKSLGLTTSFAHDTRNRRIFPSEGGLRRISLETKVPGSELEYYKATLVLQQYVPLTRLFTFHGKIDVGYGDGYGDFDEMPFFKNFFAGGVRSVRGYQDFTLGPRDSRNRPIGGNFKTTSRMEIQFPPPFMTETKAVRLSLFYDAGNVFAGAEDWVVSDIRMAVGLGATWLSPVGPLAVSVAQPFNNQSGDRVQQFQFTLGAGF</sequence>
<dbReference type="Gene3D" id="3.10.20.310">
    <property type="entry name" value="membrane protein fhac"/>
    <property type="match status" value="3"/>
</dbReference>
<proteinExistence type="predicted"/>
<dbReference type="InterPro" id="IPR039910">
    <property type="entry name" value="D15-like"/>
</dbReference>
<dbReference type="PANTHER" id="PTHR12815">
    <property type="entry name" value="SORTING AND ASSEMBLY MACHINERY SAMM50 PROTEIN FAMILY MEMBER"/>
    <property type="match status" value="1"/>
</dbReference>
<evidence type="ECO:0000259" key="8">
    <source>
        <dbReference type="PROSITE" id="PS51779"/>
    </source>
</evidence>
<accession>A0A3B0Z4E4</accession>
<evidence type="ECO:0000313" key="9">
    <source>
        <dbReference type="EMBL" id="VAW82412.1"/>
    </source>
</evidence>
<evidence type="ECO:0000256" key="4">
    <source>
        <dbReference type="ARBA" id="ARBA00022729"/>
    </source>
</evidence>
<dbReference type="PROSITE" id="PS51779">
    <property type="entry name" value="POTRA"/>
    <property type="match status" value="2"/>
</dbReference>
<evidence type="ECO:0000256" key="7">
    <source>
        <dbReference type="ARBA" id="ARBA00023237"/>
    </source>
</evidence>
<evidence type="ECO:0000256" key="2">
    <source>
        <dbReference type="ARBA" id="ARBA00022452"/>
    </source>
</evidence>
<dbReference type="AlphaFoldDB" id="A0A3B0Z4E4"/>
<keyword evidence="5" id="KW-0677">Repeat</keyword>